<accession>A0A0T5X7U0</accession>
<comment type="caution">
    <text evidence="1">The sequence shown here is derived from an EMBL/GenBank/DDBJ whole genome shotgun (WGS) entry which is preliminary data.</text>
</comment>
<dbReference type="Proteomes" id="UP000005273">
    <property type="component" value="Unassembled WGS sequence"/>
</dbReference>
<name>A0A0T5X7U0_9BACT</name>
<dbReference type="PIRSF" id="PIRSF018567">
    <property type="entry name" value="AcoX"/>
    <property type="match status" value="1"/>
</dbReference>
<sequence length="333" mass="35719">MTLVGIIANPASGKDIRRLVAHGSVFDNIEKVNIVRRILLGLESAGVDKVLYMPDYFDIVPRALENVHLKISVEPLNMRCEGTQEDSTLAAKLLEEEGAKCFVILGGDGTNRAVAKGSISVPFMSVSTGTNNIFPCMVEGTIAGMAAGYVATGAVSVEDATFPTKRIDIMIDGKVVDIALVDVALYDDIFLGSKAIWDMNRVKELVLTQAKPSNIGLSSIGGMVIQWPMPQDKGLHVILGSSDSEEGFIVTAPVAPGLIKPVRVLEFNSISIGDEICFDMSPAVIALDGEREVELLPGKKASVRLSGSGPRVVDIERTMWLAVQRGRMTNHGK</sequence>
<dbReference type="STRING" id="592015.HMPREF1705_04511"/>
<dbReference type="PANTHER" id="PTHR40697:SF3">
    <property type="entry name" value="ACETOIN CATABOLISM PROTEIN X"/>
    <property type="match status" value="1"/>
</dbReference>
<reference evidence="2" key="1">
    <citation type="submission" date="2012-09" db="EMBL/GenBank/DDBJ databases">
        <authorList>
            <person name="Weinstock G."/>
            <person name="Sodergren E."/>
            <person name="Clifton S."/>
            <person name="Fulton L."/>
            <person name="Fulton B."/>
            <person name="Courtney L."/>
            <person name="Fronick C."/>
            <person name="Harrison M."/>
            <person name="Strong C."/>
            <person name="Farmer C."/>
            <person name="Delehaunty K."/>
            <person name="Markovic C."/>
            <person name="Hall O."/>
            <person name="Minx P."/>
            <person name="Tomlinson C."/>
            <person name="Mitreva M."/>
            <person name="Nelson J."/>
            <person name="Hou S."/>
            <person name="Wollam A."/>
            <person name="Pepin K.H."/>
            <person name="Johnson M."/>
            <person name="Bhonagiri V."/>
            <person name="Nash W.E."/>
            <person name="Suruliraj S."/>
            <person name="Warren W."/>
            <person name="Chinwalla A."/>
            <person name="Mardis E.R."/>
            <person name="Wilson R.K."/>
        </authorList>
    </citation>
    <scope>NUCLEOTIDE SEQUENCE [LARGE SCALE GENOMIC DNA]</scope>
    <source>
        <strain evidence="2">OS1</strain>
    </source>
</reference>
<dbReference type="Pfam" id="PF01513">
    <property type="entry name" value="NAD_kinase"/>
    <property type="match status" value="1"/>
</dbReference>
<dbReference type="AlphaFoldDB" id="A0A0T5X7U0"/>
<dbReference type="eggNOG" id="COG0061">
    <property type="taxonomic scope" value="Bacteria"/>
</dbReference>
<dbReference type="PANTHER" id="PTHR40697">
    <property type="entry name" value="ACETOIN CATABOLISM PROTEIN X"/>
    <property type="match status" value="1"/>
</dbReference>
<dbReference type="SUPFAM" id="SSF111331">
    <property type="entry name" value="NAD kinase/diacylglycerol kinase-like"/>
    <property type="match status" value="1"/>
</dbReference>
<dbReference type="InterPro" id="IPR016064">
    <property type="entry name" value="NAD/diacylglycerol_kinase_sf"/>
</dbReference>
<dbReference type="RefSeq" id="WP_009200692.1">
    <property type="nucleotide sequence ID" value="NZ_ACJX03000001.1"/>
</dbReference>
<organism evidence="1 2">
    <name type="scientific">Acetomicrobium hydrogeniformans ATCC BAA-1850</name>
    <dbReference type="NCBI Taxonomy" id="592015"/>
    <lineage>
        <taxon>Bacteria</taxon>
        <taxon>Thermotogati</taxon>
        <taxon>Synergistota</taxon>
        <taxon>Synergistia</taxon>
        <taxon>Synergistales</taxon>
        <taxon>Acetomicrobiaceae</taxon>
        <taxon>Acetomicrobium</taxon>
    </lineage>
</organism>
<dbReference type="InterPro" id="IPR002504">
    <property type="entry name" value="NADK"/>
</dbReference>
<dbReference type="EMBL" id="ACJX03000001">
    <property type="protein sequence ID" value="KRT34426.1"/>
    <property type="molecule type" value="Genomic_DNA"/>
</dbReference>
<evidence type="ECO:0000313" key="2">
    <source>
        <dbReference type="Proteomes" id="UP000005273"/>
    </source>
</evidence>
<evidence type="ECO:0000313" key="1">
    <source>
        <dbReference type="EMBL" id="KRT34426.1"/>
    </source>
</evidence>
<protein>
    <submittedName>
        <fullName evidence="1">Putative acetoin catabolism protein AcoX</fullName>
    </submittedName>
</protein>
<gene>
    <name evidence="1" type="ORF">HMPREF1705_04511</name>
</gene>
<dbReference type="GO" id="GO:0006741">
    <property type="term" value="P:NADP+ biosynthetic process"/>
    <property type="evidence" value="ECO:0007669"/>
    <property type="project" value="InterPro"/>
</dbReference>
<dbReference type="GO" id="GO:0051287">
    <property type="term" value="F:NAD binding"/>
    <property type="evidence" value="ECO:0007669"/>
    <property type="project" value="UniProtKB-ARBA"/>
</dbReference>
<dbReference type="InterPro" id="IPR039065">
    <property type="entry name" value="AcoX-like"/>
</dbReference>
<dbReference type="GO" id="GO:0003951">
    <property type="term" value="F:NAD+ kinase activity"/>
    <property type="evidence" value="ECO:0007669"/>
    <property type="project" value="InterPro"/>
</dbReference>
<keyword evidence="2" id="KW-1185">Reference proteome</keyword>
<dbReference type="OrthoDB" id="4292700at2"/>
<dbReference type="GO" id="GO:0005524">
    <property type="term" value="F:ATP binding"/>
    <property type="evidence" value="ECO:0007669"/>
    <property type="project" value="UniProtKB-ARBA"/>
</dbReference>
<proteinExistence type="predicted"/>
<dbReference type="InterPro" id="IPR011391">
    <property type="entry name" value="AcoX_kinase"/>
</dbReference>